<dbReference type="Pfam" id="PF01106">
    <property type="entry name" value="NifU"/>
    <property type="match status" value="1"/>
</dbReference>
<sequence>MTVSPAVETHPLLHRIEQALDSIRPYLAADGGNVRVLEITDDMVLRLELLGACGTCPMSPMTLKAGVEESVKKAVPEIRAVEAINLTPMSAQPAGQSGHPQSPTPVPTPQF</sequence>
<dbReference type="RefSeq" id="WP_125439793.1">
    <property type="nucleotide sequence ID" value="NZ_RWIU01000006.1"/>
</dbReference>
<feature type="region of interest" description="Disordered" evidence="2">
    <location>
        <begin position="87"/>
        <end position="111"/>
    </location>
</feature>
<comment type="similarity">
    <text evidence="1">Belongs to the NifU family.</text>
</comment>
<proteinExistence type="inferred from homology"/>
<evidence type="ECO:0000313" key="4">
    <source>
        <dbReference type="EMBL" id="RSK41171.1"/>
    </source>
</evidence>
<accession>A0A3R9MAI3</accession>
<dbReference type="GO" id="GO:0005506">
    <property type="term" value="F:iron ion binding"/>
    <property type="evidence" value="ECO:0007669"/>
    <property type="project" value="InterPro"/>
</dbReference>
<feature type="compositionally biased region" description="Polar residues" evidence="2">
    <location>
        <begin position="87"/>
        <end position="101"/>
    </location>
</feature>
<dbReference type="GO" id="GO:0016226">
    <property type="term" value="P:iron-sulfur cluster assembly"/>
    <property type="evidence" value="ECO:0007669"/>
    <property type="project" value="InterPro"/>
</dbReference>
<protein>
    <submittedName>
        <fullName evidence="4">NifU family protein</fullName>
    </submittedName>
</protein>
<feature type="domain" description="NIF system FeS cluster assembly NifU C-terminal" evidence="3">
    <location>
        <begin position="16"/>
        <end position="82"/>
    </location>
</feature>
<dbReference type="GO" id="GO:0051536">
    <property type="term" value="F:iron-sulfur cluster binding"/>
    <property type="evidence" value="ECO:0007669"/>
    <property type="project" value="InterPro"/>
</dbReference>
<feature type="compositionally biased region" description="Pro residues" evidence="2">
    <location>
        <begin position="102"/>
        <end position="111"/>
    </location>
</feature>
<gene>
    <name evidence="4" type="ORF">EI293_17250</name>
</gene>
<dbReference type="EMBL" id="RWIU01000006">
    <property type="protein sequence ID" value="RSK41171.1"/>
    <property type="molecule type" value="Genomic_DNA"/>
</dbReference>
<dbReference type="SUPFAM" id="SSF117916">
    <property type="entry name" value="Fe-S cluster assembly (FSCA) domain-like"/>
    <property type="match status" value="1"/>
</dbReference>
<evidence type="ECO:0000313" key="5">
    <source>
        <dbReference type="Proteomes" id="UP000270291"/>
    </source>
</evidence>
<dbReference type="InterPro" id="IPR034904">
    <property type="entry name" value="FSCA_dom_sf"/>
</dbReference>
<keyword evidence="5" id="KW-1185">Reference proteome</keyword>
<comment type="caution">
    <text evidence="4">The sequence shown here is derived from an EMBL/GenBank/DDBJ whole genome shotgun (WGS) entry which is preliminary data.</text>
</comment>
<dbReference type="PANTHER" id="PTHR11178">
    <property type="entry name" value="IRON-SULFUR CLUSTER SCAFFOLD PROTEIN NFU-RELATED"/>
    <property type="match status" value="1"/>
</dbReference>
<organism evidence="4 5">
    <name type="scientific">Hymenobacter perfusus</name>
    <dbReference type="NCBI Taxonomy" id="1236770"/>
    <lineage>
        <taxon>Bacteria</taxon>
        <taxon>Pseudomonadati</taxon>
        <taxon>Bacteroidota</taxon>
        <taxon>Cytophagia</taxon>
        <taxon>Cytophagales</taxon>
        <taxon>Hymenobacteraceae</taxon>
        <taxon>Hymenobacter</taxon>
    </lineage>
</organism>
<dbReference type="AlphaFoldDB" id="A0A3R9MAI3"/>
<reference evidence="4 5" key="1">
    <citation type="submission" date="2018-12" db="EMBL/GenBank/DDBJ databases">
        <authorList>
            <person name="Feng G."/>
            <person name="Zhu H."/>
        </authorList>
    </citation>
    <scope>NUCLEOTIDE SEQUENCE [LARGE SCALE GENOMIC DNA]</scope>
    <source>
        <strain evidence="4 5">LMG 26000</strain>
    </source>
</reference>
<dbReference type="InterPro" id="IPR001075">
    <property type="entry name" value="NIF_FeS_clus_asmbl_NifU_C"/>
</dbReference>
<dbReference type="PANTHER" id="PTHR11178:SF25">
    <property type="entry name" value="NIFU-LIKE PROTEIN 3, CHLOROPLASTIC"/>
    <property type="match status" value="1"/>
</dbReference>
<evidence type="ECO:0000256" key="2">
    <source>
        <dbReference type="SAM" id="MobiDB-lite"/>
    </source>
</evidence>
<dbReference type="Proteomes" id="UP000270291">
    <property type="component" value="Unassembled WGS sequence"/>
</dbReference>
<evidence type="ECO:0000256" key="1">
    <source>
        <dbReference type="ARBA" id="ARBA00006420"/>
    </source>
</evidence>
<dbReference type="OrthoDB" id="9796965at2"/>
<name>A0A3R9MAI3_9BACT</name>
<evidence type="ECO:0000259" key="3">
    <source>
        <dbReference type="Pfam" id="PF01106"/>
    </source>
</evidence>
<dbReference type="Gene3D" id="3.30.300.130">
    <property type="entry name" value="Fe-S cluster assembly (FSCA)"/>
    <property type="match status" value="1"/>
</dbReference>